<evidence type="ECO:0000256" key="5">
    <source>
        <dbReference type="ARBA" id="ARBA00023136"/>
    </source>
</evidence>
<gene>
    <name evidence="7" type="ORF">ANSO36C_11860</name>
</gene>
<keyword evidence="3 6" id="KW-0812">Transmembrane</keyword>
<dbReference type="Proteomes" id="UP001055453">
    <property type="component" value="Chromosome"/>
</dbReference>
<evidence type="ECO:0000256" key="2">
    <source>
        <dbReference type="ARBA" id="ARBA00022475"/>
    </source>
</evidence>
<evidence type="ECO:0000256" key="6">
    <source>
        <dbReference type="SAM" id="Phobius"/>
    </source>
</evidence>
<keyword evidence="2" id="KW-1003">Cell membrane</keyword>
<dbReference type="Pfam" id="PF03631">
    <property type="entry name" value="Virul_fac_BrkB"/>
    <property type="match status" value="1"/>
</dbReference>
<evidence type="ECO:0000256" key="1">
    <source>
        <dbReference type="ARBA" id="ARBA00004651"/>
    </source>
</evidence>
<accession>A0ABN6PY58</accession>
<dbReference type="PANTHER" id="PTHR30213">
    <property type="entry name" value="INNER MEMBRANE PROTEIN YHJD"/>
    <property type="match status" value="1"/>
</dbReference>
<reference evidence="7" key="1">
    <citation type="submission" date="2022-04" db="EMBL/GenBank/DDBJ databases">
        <title>Complete genome sequence of a cyanobacterium, Nostoc sp. SO-36, isolated in Antarctica.</title>
        <authorList>
            <person name="Kanesaki Y."/>
            <person name="Effendi D."/>
            <person name="Sakamoto T."/>
            <person name="Ohtani S."/>
            <person name="Awai K."/>
        </authorList>
    </citation>
    <scope>NUCLEOTIDE SEQUENCE</scope>
    <source>
        <strain evidence="7">SO-36</strain>
    </source>
</reference>
<evidence type="ECO:0000313" key="8">
    <source>
        <dbReference type="Proteomes" id="UP001055453"/>
    </source>
</evidence>
<sequence>MLIIVIAIAGAVFGEEAATGQIVGQIQGLVGRDGAEFIQTAIQNANKPQTGAIASIISIVILLVGATGLFTELQDSLNTIWEVKPKPGRGVTNMIRLRVLSFGIGDRYWLFTFSFSGN</sequence>
<keyword evidence="8" id="KW-1185">Reference proteome</keyword>
<feature type="transmembrane region" description="Helical" evidence="6">
    <location>
        <begin position="52"/>
        <end position="71"/>
    </location>
</feature>
<name>A0ABN6PY58_NOSCO</name>
<evidence type="ECO:0000256" key="3">
    <source>
        <dbReference type="ARBA" id="ARBA00022692"/>
    </source>
</evidence>
<dbReference type="EMBL" id="AP025732">
    <property type="protein sequence ID" value="BDI15384.1"/>
    <property type="molecule type" value="Genomic_DNA"/>
</dbReference>
<keyword evidence="5 6" id="KW-0472">Membrane</keyword>
<comment type="subcellular location">
    <subcellularLocation>
        <location evidence="1">Cell membrane</location>
        <topology evidence="1">Multi-pass membrane protein</topology>
    </subcellularLocation>
</comment>
<proteinExistence type="predicted"/>
<keyword evidence="4 6" id="KW-1133">Transmembrane helix</keyword>
<dbReference type="InterPro" id="IPR017039">
    <property type="entry name" value="Virul_fac_BrkB"/>
</dbReference>
<dbReference type="PANTHER" id="PTHR30213:SF1">
    <property type="entry name" value="INNER MEMBRANE PROTEIN YHJD"/>
    <property type="match status" value="1"/>
</dbReference>
<organism evidence="7 8">
    <name type="scientific">Nostoc cf. commune SO-36</name>
    <dbReference type="NCBI Taxonomy" id="449208"/>
    <lineage>
        <taxon>Bacteria</taxon>
        <taxon>Bacillati</taxon>
        <taxon>Cyanobacteriota</taxon>
        <taxon>Cyanophyceae</taxon>
        <taxon>Nostocales</taxon>
        <taxon>Nostocaceae</taxon>
        <taxon>Nostoc</taxon>
    </lineage>
</organism>
<evidence type="ECO:0000313" key="7">
    <source>
        <dbReference type="EMBL" id="BDI15384.1"/>
    </source>
</evidence>
<protein>
    <submittedName>
        <fullName evidence="7">Uncharacterized protein</fullName>
    </submittedName>
</protein>
<evidence type="ECO:0000256" key="4">
    <source>
        <dbReference type="ARBA" id="ARBA00022989"/>
    </source>
</evidence>